<dbReference type="AlphaFoldDB" id="A0A831ST24"/>
<proteinExistence type="predicted"/>
<evidence type="ECO:0000313" key="2">
    <source>
        <dbReference type="EMBL" id="HED30785.1"/>
    </source>
</evidence>
<protein>
    <submittedName>
        <fullName evidence="2">Uncharacterized protein</fullName>
    </submittedName>
</protein>
<reference evidence="2" key="1">
    <citation type="journal article" date="2020" name="mSystems">
        <title>Genome- and Community-Level Interaction Insights into Carbon Utilization and Element Cycling Functions of Hydrothermarchaeota in Hydrothermal Sediment.</title>
        <authorList>
            <person name="Zhou Z."/>
            <person name="Liu Y."/>
            <person name="Xu W."/>
            <person name="Pan J."/>
            <person name="Luo Z.H."/>
            <person name="Li M."/>
        </authorList>
    </citation>
    <scope>NUCLEOTIDE SEQUENCE [LARGE SCALE GENOMIC DNA]</scope>
    <source>
        <strain evidence="2">SpSt-1181</strain>
    </source>
</reference>
<accession>A0A831ST24</accession>
<feature type="compositionally biased region" description="Basic and acidic residues" evidence="1">
    <location>
        <begin position="1"/>
        <end position="27"/>
    </location>
</feature>
<dbReference type="EMBL" id="DSBW01000081">
    <property type="protein sequence ID" value="HED30785.1"/>
    <property type="molecule type" value="Genomic_DNA"/>
</dbReference>
<gene>
    <name evidence="2" type="ORF">ENN50_03670</name>
</gene>
<comment type="caution">
    <text evidence="2">The sequence shown here is derived from an EMBL/GenBank/DDBJ whole genome shotgun (WGS) entry which is preliminary data.</text>
</comment>
<evidence type="ECO:0000256" key="1">
    <source>
        <dbReference type="SAM" id="MobiDB-lite"/>
    </source>
</evidence>
<dbReference type="Proteomes" id="UP000886335">
    <property type="component" value="Unassembled WGS sequence"/>
</dbReference>
<feature type="region of interest" description="Disordered" evidence="1">
    <location>
        <begin position="1"/>
        <end position="43"/>
    </location>
</feature>
<sequence>MITEHHEPRTIMHEQKPRIQNHTEDSGSRPLQESRLPARPSASEDMKLVVKGVITLGARAIRELDRFFRSLRP</sequence>
<organism evidence="2">
    <name type="scientific">Prosthecochloris aestuarii</name>
    <dbReference type="NCBI Taxonomy" id="1102"/>
    <lineage>
        <taxon>Bacteria</taxon>
        <taxon>Pseudomonadati</taxon>
        <taxon>Chlorobiota</taxon>
        <taxon>Chlorobiia</taxon>
        <taxon>Chlorobiales</taxon>
        <taxon>Chlorobiaceae</taxon>
        <taxon>Prosthecochloris</taxon>
    </lineage>
</organism>
<name>A0A831ST24_PROAE</name>